<comment type="caution">
    <text evidence="1">The sequence shown here is derived from an EMBL/GenBank/DDBJ whole genome shotgun (WGS) entry which is preliminary data.</text>
</comment>
<gene>
    <name evidence="1" type="ORF">CO116_03780</name>
</gene>
<dbReference type="Pfam" id="PF13483">
    <property type="entry name" value="Lactamase_B_3"/>
    <property type="match status" value="1"/>
</dbReference>
<evidence type="ECO:0000313" key="1">
    <source>
        <dbReference type="EMBL" id="PJB15405.1"/>
    </source>
</evidence>
<dbReference type="Proteomes" id="UP000230611">
    <property type="component" value="Unassembled WGS sequence"/>
</dbReference>
<accession>A0A2M8ACY8</accession>
<dbReference type="Gene3D" id="3.60.15.10">
    <property type="entry name" value="Ribonuclease Z/Hydroxyacylglutathione hydrolase-like"/>
    <property type="match status" value="1"/>
</dbReference>
<dbReference type="EMBL" id="PFUO01000175">
    <property type="protein sequence ID" value="PJB15405.1"/>
    <property type="molecule type" value="Genomic_DNA"/>
</dbReference>
<sequence length="214" mass="23846">MYLTYLGHSCFKIQDKIGPDGVTIITDPFDKSVGFKVPHHEANIVTVSHDHADHNNIDAIRGNPFIIKGAGEYEIKNVFIEGVDTWHDNKNGQERGHNIAYSINLEDIKIVHLGDLGHTLDTKQLEKLEGADILLIPVGGSYTIDAKKAVEVVSQIEPRLVIPMHYKTGASTLKIDGVDKFIKELGIKPSYEEKLKITKKDLPQEDMELVVLSI</sequence>
<evidence type="ECO:0000313" key="2">
    <source>
        <dbReference type="Proteomes" id="UP000230611"/>
    </source>
</evidence>
<evidence type="ECO:0008006" key="3">
    <source>
        <dbReference type="Google" id="ProtNLM"/>
    </source>
</evidence>
<dbReference type="PANTHER" id="PTHR42967">
    <property type="entry name" value="METAL DEPENDENT HYDROLASE"/>
    <property type="match status" value="1"/>
</dbReference>
<organism evidence="1 2">
    <name type="scientific">Candidatus Falkowbacteria bacterium CG_4_9_14_3_um_filter_38_19</name>
    <dbReference type="NCBI Taxonomy" id="1974559"/>
    <lineage>
        <taxon>Bacteria</taxon>
        <taxon>Candidatus Falkowiibacteriota</taxon>
    </lineage>
</organism>
<dbReference type="AlphaFoldDB" id="A0A2M8ACY8"/>
<dbReference type="InterPro" id="IPR036866">
    <property type="entry name" value="RibonucZ/Hydroxyglut_hydro"/>
</dbReference>
<dbReference type="PANTHER" id="PTHR42967:SF1">
    <property type="entry name" value="MBL FOLD METALLO-HYDROLASE"/>
    <property type="match status" value="1"/>
</dbReference>
<proteinExistence type="predicted"/>
<dbReference type="SUPFAM" id="SSF56281">
    <property type="entry name" value="Metallo-hydrolase/oxidoreductase"/>
    <property type="match status" value="1"/>
</dbReference>
<reference evidence="2" key="1">
    <citation type="submission" date="2017-09" db="EMBL/GenBank/DDBJ databases">
        <title>Depth-based differentiation of microbial function through sediment-hosted aquifers and enrichment of novel symbionts in the deep terrestrial subsurface.</title>
        <authorList>
            <person name="Probst A.J."/>
            <person name="Ladd B."/>
            <person name="Jarett J.K."/>
            <person name="Geller-Mcgrath D.E."/>
            <person name="Sieber C.M.K."/>
            <person name="Emerson J.B."/>
            <person name="Anantharaman K."/>
            <person name="Thomas B.C."/>
            <person name="Malmstrom R."/>
            <person name="Stieglmeier M."/>
            <person name="Klingl A."/>
            <person name="Woyke T."/>
            <person name="Ryan C.M."/>
            <person name="Banfield J.F."/>
        </authorList>
    </citation>
    <scope>NUCLEOTIDE SEQUENCE [LARGE SCALE GENOMIC DNA]</scope>
</reference>
<protein>
    <recommendedName>
        <fullName evidence="3">MBL fold metallo-hydrolase</fullName>
    </recommendedName>
</protein>
<name>A0A2M8ACY8_9BACT</name>